<dbReference type="Proteomes" id="UP001397290">
    <property type="component" value="Unassembled WGS sequence"/>
</dbReference>
<dbReference type="AlphaFoldDB" id="A0AAW0RKH5"/>
<evidence type="ECO:0000256" key="1">
    <source>
        <dbReference type="SAM" id="MobiDB-lite"/>
    </source>
</evidence>
<comment type="caution">
    <text evidence="2">The sequence shown here is derived from an EMBL/GenBank/DDBJ whole genome shotgun (WGS) entry which is preliminary data.</text>
</comment>
<name>A0AAW0RKH5_9HYPO</name>
<feature type="region of interest" description="Disordered" evidence="1">
    <location>
        <begin position="1"/>
        <end position="37"/>
    </location>
</feature>
<evidence type="ECO:0000313" key="3">
    <source>
        <dbReference type="Proteomes" id="UP001397290"/>
    </source>
</evidence>
<dbReference type="EMBL" id="JAAHCF010000670">
    <property type="protein sequence ID" value="KAK8142459.1"/>
    <property type="molecule type" value="Genomic_DNA"/>
</dbReference>
<evidence type="ECO:0000313" key="2">
    <source>
        <dbReference type="EMBL" id="KAK8142459.1"/>
    </source>
</evidence>
<reference evidence="2 3" key="1">
    <citation type="submission" date="2020-02" db="EMBL/GenBank/DDBJ databases">
        <title>Comparative genomics of the hypocrealean fungal genus Beauvera.</title>
        <authorList>
            <person name="Showalter D.N."/>
            <person name="Bushley K.E."/>
            <person name="Rehner S.A."/>
        </authorList>
    </citation>
    <scope>NUCLEOTIDE SEQUENCE [LARGE SCALE GENOMIC DNA]</scope>
    <source>
        <strain evidence="2 3">ARSEF4384</strain>
    </source>
</reference>
<feature type="region of interest" description="Disordered" evidence="1">
    <location>
        <begin position="293"/>
        <end position="318"/>
    </location>
</feature>
<keyword evidence="3" id="KW-1185">Reference proteome</keyword>
<feature type="region of interest" description="Disordered" evidence="1">
    <location>
        <begin position="82"/>
        <end position="108"/>
    </location>
</feature>
<feature type="region of interest" description="Disordered" evidence="1">
    <location>
        <begin position="129"/>
        <end position="172"/>
    </location>
</feature>
<feature type="compositionally biased region" description="Basic and acidic residues" evidence="1">
    <location>
        <begin position="296"/>
        <end position="318"/>
    </location>
</feature>
<gene>
    <name evidence="2" type="ORF">G3M48_008748</name>
</gene>
<feature type="compositionally biased region" description="Polar residues" evidence="1">
    <location>
        <begin position="139"/>
        <end position="168"/>
    </location>
</feature>
<feature type="compositionally biased region" description="Polar residues" evidence="1">
    <location>
        <begin position="82"/>
        <end position="104"/>
    </location>
</feature>
<proteinExistence type="predicted"/>
<feature type="compositionally biased region" description="Polar residues" evidence="1">
    <location>
        <begin position="1"/>
        <end position="17"/>
    </location>
</feature>
<sequence length="370" mass="41010">MENTKSRGNADFQQHSQSKCDRTYPKRGGLSSRAGNDPFMVDLAIDFDTNSSYHRHTPQVNQTPCVADDDDLEDKNWRELLQRSSSAREGQVQPTQDPTWAKTTKAQDVRGTKLRESLRYILPPWRRGDGKGLLRRRSNQSTAQSPEPVSAATQTTPRQLTPLANQRGANDKGTTCHVAGTGATCLHMTVWLLEDLVSWCDSLDTASVDNLLSNFRDAISACSRIADCERCGGDGSASDNNTILLVTAARYMSTICDSIVRLYVNMHSTYMQNRHDGAHPRLSSPSGIFYTSASGDDERVSPPAKEAHLDGSDSLSKQEQDVTDFDKFLEQLKIKETHRKSNFAYLIEVLDATSKAKEALQQCVSADCGW</sequence>
<organism evidence="2 3">
    <name type="scientific">Beauveria asiatica</name>
    <dbReference type="NCBI Taxonomy" id="1069075"/>
    <lineage>
        <taxon>Eukaryota</taxon>
        <taxon>Fungi</taxon>
        <taxon>Dikarya</taxon>
        <taxon>Ascomycota</taxon>
        <taxon>Pezizomycotina</taxon>
        <taxon>Sordariomycetes</taxon>
        <taxon>Hypocreomycetidae</taxon>
        <taxon>Hypocreales</taxon>
        <taxon>Cordycipitaceae</taxon>
        <taxon>Beauveria</taxon>
    </lineage>
</organism>
<accession>A0AAW0RKH5</accession>
<protein>
    <submittedName>
        <fullName evidence="2">Uncharacterized protein</fullName>
    </submittedName>
</protein>